<dbReference type="InterPro" id="IPR000073">
    <property type="entry name" value="AB_hydrolase_1"/>
</dbReference>
<organism evidence="3 4">
    <name type="scientific">Leifsonia virtsii</name>
    <dbReference type="NCBI Taxonomy" id="3035915"/>
    <lineage>
        <taxon>Bacteria</taxon>
        <taxon>Bacillati</taxon>
        <taxon>Actinomycetota</taxon>
        <taxon>Actinomycetes</taxon>
        <taxon>Micrococcales</taxon>
        <taxon>Microbacteriaceae</taxon>
        <taxon>Leifsonia</taxon>
    </lineage>
</organism>
<feature type="region of interest" description="Disordered" evidence="1">
    <location>
        <begin position="1"/>
        <end position="23"/>
    </location>
</feature>
<feature type="domain" description="AB hydrolase-1" evidence="2">
    <location>
        <begin position="29"/>
        <end position="138"/>
    </location>
</feature>
<comment type="caution">
    <text evidence="3">The sequence shown here is derived from an EMBL/GenBank/DDBJ whole genome shotgun (WGS) entry which is preliminary data.</text>
</comment>
<reference evidence="3" key="1">
    <citation type="submission" date="2023-03" db="EMBL/GenBank/DDBJ databases">
        <title>MT1 and MT2 Draft Genomes of Novel Species.</title>
        <authorList>
            <person name="Venkateswaran K."/>
        </authorList>
    </citation>
    <scope>NUCLEOTIDE SEQUENCE</scope>
    <source>
        <strain evidence="3">F6_8S_P_1A</strain>
    </source>
</reference>
<accession>A0ABT8J0H2</accession>
<protein>
    <submittedName>
        <fullName evidence="3">Alpha/beta hydrolase</fullName>
    </submittedName>
</protein>
<name>A0ABT8J0H2_9MICO</name>
<dbReference type="Gene3D" id="3.40.50.1820">
    <property type="entry name" value="alpha/beta hydrolase"/>
    <property type="match status" value="1"/>
</dbReference>
<dbReference type="PANTHER" id="PTHR43798:SF5">
    <property type="entry name" value="MONOACYLGLYCEROL LIPASE ABHD6"/>
    <property type="match status" value="1"/>
</dbReference>
<evidence type="ECO:0000313" key="3">
    <source>
        <dbReference type="EMBL" id="MDN4597779.1"/>
    </source>
</evidence>
<keyword evidence="4" id="KW-1185">Reference proteome</keyword>
<dbReference type="RefSeq" id="WP_301219032.1">
    <property type="nucleotide sequence ID" value="NZ_JAROCB010000003.1"/>
</dbReference>
<evidence type="ECO:0000259" key="2">
    <source>
        <dbReference type="Pfam" id="PF00561"/>
    </source>
</evidence>
<feature type="compositionally biased region" description="Basic and acidic residues" evidence="1">
    <location>
        <begin position="1"/>
        <end position="10"/>
    </location>
</feature>
<dbReference type="InterPro" id="IPR050266">
    <property type="entry name" value="AB_hydrolase_sf"/>
</dbReference>
<dbReference type="Pfam" id="PF00561">
    <property type="entry name" value="Abhydrolase_1"/>
    <property type="match status" value="1"/>
</dbReference>
<sequence length="252" mass="27097">MTDRRRDPAHPPRAVVTVDTGSDPAPDRPTFVLVHGIGVSSRYFERLVPALAEEGRVLAVDLPGFGRAKPERPPHPLGIADFAASVAVVLDRLGIADAVIVGHSMGTQVAVSLAGSRPDLVRAVALLGPVMAPEDRNPLRAGTLLGLDIFREDARGNRIVIGDYLHCGIAWYLATLPAMLEYRIEEEVERIDVPVIVLRGGRDPIARDDWVARLAERTGGAATRIPGVAHLVMHGAPWRTAALIADTARVRP</sequence>
<dbReference type="InterPro" id="IPR029058">
    <property type="entry name" value="AB_hydrolase_fold"/>
</dbReference>
<dbReference type="PANTHER" id="PTHR43798">
    <property type="entry name" value="MONOACYLGLYCEROL LIPASE"/>
    <property type="match status" value="1"/>
</dbReference>
<dbReference type="SUPFAM" id="SSF53474">
    <property type="entry name" value="alpha/beta-Hydrolases"/>
    <property type="match status" value="1"/>
</dbReference>
<evidence type="ECO:0000313" key="4">
    <source>
        <dbReference type="Proteomes" id="UP001174210"/>
    </source>
</evidence>
<dbReference type="EMBL" id="JAROCB010000003">
    <property type="protein sequence ID" value="MDN4597779.1"/>
    <property type="molecule type" value="Genomic_DNA"/>
</dbReference>
<proteinExistence type="predicted"/>
<dbReference type="PRINTS" id="PR00111">
    <property type="entry name" value="ABHYDROLASE"/>
</dbReference>
<dbReference type="GO" id="GO:0016787">
    <property type="term" value="F:hydrolase activity"/>
    <property type="evidence" value="ECO:0007669"/>
    <property type="project" value="UniProtKB-KW"/>
</dbReference>
<evidence type="ECO:0000256" key="1">
    <source>
        <dbReference type="SAM" id="MobiDB-lite"/>
    </source>
</evidence>
<gene>
    <name evidence="3" type="ORF">P5G59_11560</name>
</gene>
<keyword evidence="3" id="KW-0378">Hydrolase</keyword>
<dbReference type="Proteomes" id="UP001174210">
    <property type="component" value="Unassembled WGS sequence"/>
</dbReference>